<name>A0ABP5LS63_9ACTN</name>
<reference evidence="4" key="1">
    <citation type="journal article" date="2019" name="Int. J. Syst. Evol. Microbiol.">
        <title>The Global Catalogue of Microorganisms (GCM) 10K type strain sequencing project: providing services to taxonomists for standard genome sequencing and annotation.</title>
        <authorList>
            <consortium name="The Broad Institute Genomics Platform"/>
            <consortium name="The Broad Institute Genome Sequencing Center for Infectious Disease"/>
            <person name="Wu L."/>
            <person name="Ma J."/>
        </authorList>
    </citation>
    <scope>NUCLEOTIDE SEQUENCE [LARGE SCALE GENOMIC DNA]</scope>
    <source>
        <strain evidence="4">JCM 14560</strain>
    </source>
</reference>
<feature type="region of interest" description="Disordered" evidence="1">
    <location>
        <begin position="1"/>
        <end position="37"/>
    </location>
</feature>
<feature type="transmembrane region" description="Helical" evidence="2">
    <location>
        <begin position="149"/>
        <end position="169"/>
    </location>
</feature>
<proteinExistence type="predicted"/>
<keyword evidence="2" id="KW-0472">Membrane</keyword>
<keyword evidence="4" id="KW-1185">Reference proteome</keyword>
<feature type="transmembrane region" description="Helical" evidence="2">
    <location>
        <begin position="343"/>
        <end position="362"/>
    </location>
</feature>
<sequence>MIDNQVGRPVAARPAARTAFRARSGSGPDRRPRTWPRTWPGPQRMALAVTGLFFALYTLLSVRRHERMLSAGYDLGIFEQAVRAYAHGRAPIAELKGPGYNLLGDHFHPVLALLAPAYRVFPTPVTLLVAQAALMALACLPLTRWAHRTAGPVAGLVIGCAAGCSWGIVSAVAFDFHEICFAVPLLAFAVEALAGRRWRAAVLWVLPLLLVKEDLGLTVAAVGAYVAWHGRRSRRTWHLGLAVAVLGLAGTLLEMAVLLPLANPHGVFDYWHQLPGAAGSAPSTGAAVLLPLRLGWPPVKWLLLAMLAAPTAFVGLRSPLTLLCLPTLCWRLLADNVHYWQPSYHYSAVLMPIIFAGLVEVLGRRPELRSAVRLKRTLAGCAAFAVLSTVVYPLHDLVLPSTWRTSAHVRTAHALLDRIPDGVSVASSNRLAPLLVHRTTVSLVCREDGPYAAAPPDWVVADRTDPTVKTPCAAAVTARMLDAYRAAGYLTVAEQDGITVLQRPSDPRR</sequence>
<evidence type="ECO:0000313" key="4">
    <source>
        <dbReference type="Proteomes" id="UP001422759"/>
    </source>
</evidence>
<evidence type="ECO:0000256" key="2">
    <source>
        <dbReference type="SAM" id="Phobius"/>
    </source>
</evidence>
<gene>
    <name evidence="3" type="ORF">GCM10009760_45600</name>
</gene>
<feature type="transmembrane region" description="Helical" evidence="2">
    <location>
        <begin position="274"/>
        <end position="294"/>
    </location>
</feature>
<dbReference type="Pfam" id="PF09852">
    <property type="entry name" value="DUF2079"/>
    <property type="match status" value="1"/>
</dbReference>
<comment type="caution">
    <text evidence="3">The sequence shown here is derived from an EMBL/GenBank/DDBJ whole genome shotgun (WGS) entry which is preliminary data.</text>
</comment>
<protein>
    <submittedName>
        <fullName evidence="3">DUF2079 domain-containing protein</fullName>
    </submittedName>
</protein>
<evidence type="ECO:0000313" key="3">
    <source>
        <dbReference type="EMBL" id="GAA2150858.1"/>
    </source>
</evidence>
<feature type="transmembrane region" description="Helical" evidence="2">
    <location>
        <begin position="239"/>
        <end position="262"/>
    </location>
</feature>
<keyword evidence="2" id="KW-0812">Transmembrane</keyword>
<evidence type="ECO:0000256" key="1">
    <source>
        <dbReference type="SAM" id="MobiDB-lite"/>
    </source>
</evidence>
<dbReference type="InterPro" id="IPR018650">
    <property type="entry name" value="STSV1_Orf64"/>
</dbReference>
<dbReference type="Proteomes" id="UP001422759">
    <property type="component" value="Unassembled WGS sequence"/>
</dbReference>
<keyword evidence="2" id="KW-1133">Transmembrane helix</keyword>
<organism evidence="3 4">
    <name type="scientific">Kitasatospora kazusensis</name>
    <dbReference type="NCBI Taxonomy" id="407974"/>
    <lineage>
        <taxon>Bacteria</taxon>
        <taxon>Bacillati</taxon>
        <taxon>Actinomycetota</taxon>
        <taxon>Actinomycetes</taxon>
        <taxon>Kitasatosporales</taxon>
        <taxon>Streptomycetaceae</taxon>
        <taxon>Kitasatospora</taxon>
    </lineage>
</organism>
<accession>A0ABP5LS63</accession>
<dbReference type="EMBL" id="BAAANT010000030">
    <property type="protein sequence ID" value="GAA2150858.1"/>
    <property type="molecule type" value="Genomic_DNA"/>
</dbReference>
<feature type="transmembrane region" description="Helical" evidence="2">
    <location>
        <begin position="201"/>
        <end position="227"/>
    </location>
</feature>
<feature type="transmembrane region" description="Helical" evidence="2">
    <location>
        <begin position="45"/>
        <end position="62"/>
    </location>
</feature>
<dbReference type="RefSeq" id="WP_344467782.1">
    <property type="nucleotide sequence ID" value="NZ_BAAANT010000030.1"/>
</dbReference>
<feature type="compositionally biased region" description="Low complexity" evidence="1">
    <location>
        <begin position="8"/>
        <end position="23"/>
    </location>
</feature>
<feature type="transmembrane region" description="Helical" evidence="2">
    <location>
        <begin position="301"/>
        <end position="323"/>
    </location>
</feature>